<comment type="function">
    <text evidence="2">Involved in bacillithiol (BSH) biosynthesis. May catalyze the last step of the pathway, the addition of cysteine to glucosamine malate (GlcN-Mal) to generate BSH.</text>
</comment>
<dbReference type="EC" id="6.-.-.-" evidence="2"/>
<dbReference type="InterPro" id="IPR011199">
    <property type="entry name" value="Bacillithiol_biosynth_BshC"/>
</dbReference>
<dbReference type="HAMAP" id="MF_01867">
    <property type="entry name" value="BshC"/>
    <property type="match status" value="1"/>
</dbReference>
<reference evidence="5" key="1">
    <citation type="submission" date="2021-01" db="EMBL/GenBank/DDBJ databases">
        <title>Genomic Encyclopedia of Type Strains, Phase IV (KMG-IV): sequencing the most valuable type-strain genomes for metagenomic binning, comparative biology and taxonomic classification.</title>
        <authorList>
            <person name="Goeker M."/>
        </authorList>
    </citation>
    <scope>NUCLEOTIDE SEQUENCE</scope>
    <source>
        <strain evidence="5">DSM 25523</strain>
    </source>
</reference>
<dbReference type="Proteomes" id="UP000717624">
    <property type="component" value="Unassembled WGS sequence"/>
</dbReference>
<feature type="domain" description="Bacillithiol biosynthesis BshC C-terminal coiled-coil" evidence="4">
    <location>
        <begin position="384"/>
        <end position="540"/>
    </location>
</feature>
<name>A0A939BRB9_9BACL</name>
<proteinExistence type="inferred from homology"/>
<organism evidence="5 6">
    <name type="scientific">Brevibacillus fulvus</name>
    <dbReference type="NCBI Taxonomy" id="1125967"/>
    <lineage>
        <taxon>Bacteria</taxon>
        <taxon>Bacillati</taxon>
        <taxon>Bacillota</taxon>
        <taxon>Bacilli</taxon>
        <taxon>Bacillales</taxon>
        <taxon>Paenibacillaceae</taxon>
        <taxon>Brevibacillus</taxon>
    </lineage>
</organism>
<sequence length="542" mass="61992">MNLHMITAPQANPLVKDYLAQKETALQFFVHNPFDREAYRERLAWLRQKTYIHRQRLAEGLYAYNQQLGNSQLALDNIMKLREDDTYVVIAGQQAGVLTGPLYTIYKAIHVVKAARKLSEELQVNVVPVFWIAGEDHDLDEINHVYLPVGEGTDVKKIKLDFGKRGRVSASKLPLDLAVCQAFVDEFLHDHTETTYTGQIRQMLQETAGESATVADWFARIMVKLFGKHGLVFVESSSAYVRELEQPVFKRFIQQNEQVSSRLANAAEQLAAANYPLQLQIEANQANLFLYFGDERFLLEREGERFVAKQRGVSFSRDELLALLENEPQRFSANVVSRPLMQEHLFPTLAFIGGPGEVSYWAFYKELFADFDCQLPVVVPRMSVTLLEAGIERTLSQFELRPEMAFAGFSEWKQTQFAKLQEPEVAERFAQTRQAVREVYLPLVEEVIKADRGLSQLAASNLDRVLAQVDFLQAQLERSQRMKHASLIKKIERLETSLVPNGAWQERVYSYFTFANQHGLDLLDRLVDEPLALDGRHTFVSI</sequence>
<protein>
    <recommendedName>
        <fullName evidence="2">Putative cysteine ligase BshC</fullName>
        <ecNumber evidence="2">6.-.-.-</ecNumber>
    </recommendedName>
</protein>
<comment type="caution">
    <text evidence="5">The sequence shown here is derived from an EMBL/GenBank/DDBJ whole genome shotgun (WGS) entry which is preliminary data.</text>
</comment>
<dbReference type="Pfam" id="PF24850">
    <property type="entry name" value="CC_BshC"/>
    <property type="match status" value="1"/>
</dbReference>
<evidence type="ECO:0000313" key="6">
    <source>
        <dbReference type="Proteomes" id="UP000717624"/>
    </source>
</evidence>
<gene>
    <name evidence="2" type="primary">bshC</name>
    <name evidence="5" type="ORF">JOD01_000906</name>
</gene>
<dbReference type="GO" id="GO:0016874">
    <property type="term" value="F:ligase activity"/>
    <property type="evidence" value="ECO:0007669"/>
    <property type="project" value="UniProtKB-UniRule"/>
</dbReference>
<feature type="domain" description="Bacillithiol biosynthesis BshC N-terminal Rossmann-like" evidence="3">
    <location>
        <begin position="1"/>
        <end position="382"/>
    </location>
</feature>
<evidence type="ECO:0000256" key="1">
    <source>
        <dbReference type="ARBA" id="ARBA00022598"/>
    </source>
</evidence>
<dbReference type="RefSeq" id="WP_204517035.1">
    <property type="nucleotide sequence ID" value="NZ_BAABIN010000015.1"/>
</dbReference>
<dbReference type="PIRSF" id="PIRSF012535">
    <property type="entry name" value="UCP012535"/>
    <property type="match status" value="1"/>
</dbReference>
<evidence type="ECO:0000259" key="3">
    <source>
        <dbReference type="Pfam" id="PF10079"/>
    </source>
</evidence>
<keyword evidence="6" id="KW-1185">Reference proteome</keyword>
<dbReference type="AlphaFoldDB" id="A0A939BRB9"/>
<comment type="similarity">
    <text evidence="2">Belongs to the BshC family.</text>
</comment>
<evidence type="ECO:0000259" key="4">
    <source>
        <dbReference type="Pfam" id="PF24850"/>
    </source>
</evidence>
<dbReference type="EMBL" id="JAFBEB010000002">
    <property type="protein sequence ID" value="MBM7589308.1"/>
    <property type="molecule type" value="Genomic_DNA"/>
</dbReference>
<accession>A0A939BRB9</accession>
<dbReference type="Pfam" id="PF10079">
    <property type="entry name" value="Rossmann-like_BshC"/>
    <property type="match status" value="1"/>
</dbReference>
<evidence type="ECO:0000256" key="2">
    <source>
        <dbReference type="HAMAP-Rule" id="MF_01867"/>
    </source>
</evidence>
<keyword evidence="1 2" id="KW-0436">Ligase</keyword>
<dbReference type="InterPro" id="IPR055398">
    <property type="entry name" value="Rossmann-like_BshC"/>
</dbReference>
<dbReference type="InterPro" id="IPR055399">
    <property type="entry name" value="CC_BshC"/>
</dbReference>
<dbReference type="NCBIfam" id="TIGR03998">
    <property type="entry name" value="thiol_BshC"/>
    <property type="match status" value="1"/>
</dbReference>
<evidence type="ECO:0000313" key="5">
    <source>
        <dbReference type="EMBL" id="MBM7589308.1"/>
    </source>
</evidence>